<dbReference type="SMART" id="SM00388">
    <property type="entry name" value="HisKA"/>
    <property type="match status" value="1"/>
</dbReference>
<evidence type="ECO:0000313" key="10">
    <source>
        <dbReference type="Proteomes" id="UP001595477"/>
    </source>
</evidence>
<evidence type="ECO:0000313" key="9">
    <source>
        <dbReference type="EMBL" id="MFC3203603.1"/>
    </source>
</evidence>
<dbReference type="Pfam" id="PF02518">
    <property type="entry name" value="HATPase_c"/>
    <property type="match status" value="1"/>
</dbReference>
<feature type="modified residue" description="4-aspartylphosphate" evidence="5">
    <location>
        <position position="660"/>
    </location>
</feature>
<keyword evidence="4" id="KW-0902">Two-component regulatory system</keyword>
<keyword evidence="10" id="KW-1185">Reference proteome</keyword>
<dbReference type="SMART" id="SM00448">
    <property type="entry name" value="REC"/>
    <property type="match status" value="1"/>
</dbReference>
<feature type="transmembrane region" description="Helical" evidence="6">
    <location>
        <begin position="316"/>
        <end position="337"/>
    </location>
</feature>
<dbReference type="Gene3D" id="3.30.565.10">
    <property type="entry name" value="Histidine kinase-like ATPase, C-terminal domain"/>
    <property type="match status" value="1"/>
</dbReference>
<dbReference type="InterPro" id="IPR036890">
    <property type="entry name" value="HATPase_C_sf"/>
</dbReference>
<keyword evidence="6" id="KW-1133">Transmembrane helix</keyword>
<dbReference type="GO" id="GO:0005524">
    <property type="term" value="F:ATP binding"/>
    <property type="evidence" value="ECO:0007669"/>
    <property type="project" value="UniProtKB-KW"/>
</dbReference>
<dbReference type="Pfam" id="PF00072">
    <property type="entry name" value="Response_reg"/>
    <property type="match status" value="1"/>
</dbReference>
<evidence type="ECO:0000256" key="1">
    <source>
        <dbReference type="ARBA" id="ARBA00000085"/>
    </source>
</evidence>
<evidence type="ECO:0000256" key="4">
    <source>
        <dbReference type="ARBA" id="ARBA00023012"/>
    </source>
</evidence>
<dbReference type="EC" id="2.7.13.3" evidence="2"/>
<dbReference type="PROSITE" id="PS50109">
    <property type="entry name" value="HIS_KIN"/>
    <property type="match status" value="1"/>
</dbReference>
<dbReference type="CDD" id="cd16922">
    <property type="entry name" value="HATPase_EvgS-ArcB-TorS-like"/>
    <property type="match status" value="1"/>
</dbReference>
<keyword evidence="9" id="KW-0547">Nucleotide-binding</keyword>
<dbReference type="Pfam" id="PF00512">
    <property type="entry name" value="HisKA"/>
    <property type="match status" value="1"/>
</dbReference>
<keyword evidence="6" id="KW-0812">Transmembrane</keyword>
<evidence type="ECO:0000256" key="2">
    <source>
        <dbReference type="ARBA" id="ARBA00012438"/>
    </source>
</evidence>
<evidence type="ECO:0000256" key="6">
    <source>
        <dbReference type="SAM" id="Phobius"/>
    </source>
</evidence>
<dbReference type="CDD" id="cd00082">
    <property type="entry name" value="HisKA"/>
    <property type="match status" value="1"/>
</dbReference>
<comment type="catalytic activity">
    <reaction evidence="1">
        <text>ATP + protein L-histidine = ADP + protein N-phospho-L-histidine.</text>
        <dbReference type="EC" id="2.7.13.3"/>
    </reaction>
</comment>
<name>A0ABV7K4T9_9ALTE</name>
<sequence>MLFFSASTSARQAEGYSVILVNSFNESDFEVKMMYRLMSQVSESENILVLTVPAYYADSVEDFGPEVKKTILDNFNYQLQNLLRDKQNASFSRLVAIGRHASVFVDTNPTILPQAERYFLHIDWSPRTGTLVRSDYEPDLSYSQILAALPDTKEILLVHGHLGLEQDDGLVQNFVSKVPVGIGFRYFNPEKYPEQTLTALRDSPAGTPIIYINYKFHERNWETVHDWLTTQTQHPVFTIFAHNVSRYAGGAVVVPERIADAAIALAAGEQLPAHQNRVVSQQFNAQQLDRWGIDAKALPPGAELVNEEPSVYSLEVVLVIVSFFLVVIVVMTIFMLYRAHLHNKNMARALLEADSANRSKSDFQANMSHEIRTPMNGVLGTLQVLERSDLTSHTKERVNKALFSAKHLLTIINDILDYSKIEANKLELEEQPFSLLEITESAVSDLKALAQSKDLKLAMEIESSFQDGWLGDSVRVKQIIVNLVSNAVKFTEAGSVTVKLSMASASDQQEQIVIAVTDTGIGMNKAMQSKIFERFSQADTSSTRKVGGTGLGMSITHSLVSIMQGRLNVESEEQQGTRVTVELPLPRAELVSETEVPFSLAVPDLTGKQILVAEDNMINQTIIESMLESTNVSFDMVENGQLALDAVSGKQGRYDAVLMDIQMPVMDGVQACKEIKAQFPHLPLIALTADVMADEVQKYLQLGFDEHIGKPIDMNRLYSVLAASCEG</sequence>
<gene>
    <name evidence="9" type="ORF">ACFOEW_17495</name>
</gene>
<dbReference type="PANTHER" id="PTHR45339">
    <property type="entry name" value="HYBRID SIGNAL TRANSDUCTION HISTIDINE KINASE J"/>
    <property type="match status" value="1"/>
</dbReference>
<dbReference type="PROSITE" id="PS50110">
    <property type="entry name" value="RESPONSE_REGULATORY"/>
    <property type="match status" value="1"/>
</dbReference>
<dbReference type="InterPro" id="IPR003594">
    <property type="entry name" value="HATPase_dom"/>
</dbReference>
<proteinExistence type="predicted"/>
<dbReference type="InterPro" id="IPR005467">
    <property type="entry name" value="His_kinase_dom"/>
</dbReference>
<dbReference type="Gene3D" id="1.10.287.130">
    <property type="match status" value="1"/>
</dbReference>
<dbReference type="InterPro" id="IPR001789">
    <property type="entry name" value="Sig_transdc_resp-reg_receiver"/>
</dbReference>
<dbReference type="InterPro" id="IPR003661">
    <property type="entry name" value="HisK_dim/P_dom"/>
</dbReference>
<dbReference type="SUPFAM" id="SSF47384">
    <property type="entry name" value="Homodimeric domain of signal transducing histidine kinase"/>
    <property type="match status" value="1"/>
</dbReference>
<accession>A0ABV7K4T9</accession>
<evidence type="ECO:0000256" key="5">
    <source>
        <dbReference type="PROSITE-ProRule" id="PRU00169"/>
    </source>
</evidence>
<dbReference type="Proteomes" id="UP001595477">
    <property type="component" value="Unassembled WGS sequence"/>
</dbReference>
<keyword evidence="9" id="KW-0067">ATP-binding</keyword>
<reference evidence="10" key="1">
    <citation type="journal article" date="2019" name="Int. J. Syst. Evol. Microbiol.">
        <title>The Global Catalogue of Microorganisms (GCM) 10K type strain sequencing project: providing services to taxonomists for standard genome sequencing and annotation.</title>
        <authorList>
            <consortium name="The Broad Institute Genomics Platform"/>
            <consortium name="The Broad Institute Genome Sequencing Center for Infectious Disease"/>
            <person name="Wu L."/>
            <person name="Ma J."/>
        </authorList>
    </citation>
    <scope>NUCLEOTIDE SEQUENCE [LARGE SCALE GENOMIC DNA]</scope>
    <source>
        <strain evidence="10">KCTC 52449</strain>
    </source>
</reference>
<organism evidence="9 10">
    <name type="scientific">Alteromonas oceani</name>
    <dbReference type="NCBI Taxonomy" id="2071609"/>
    <lineage>
        <taxon>Bacteria</taxon>
        <taxon>Pseudomonadati</taxon>
        <taxon>Pseudomonadota</taxon>
        <taxon>Gammaproteobacteria</taxon>
        <taxon>Alteromonadales</taxon>
        <taxon>Alteromonadaceae</taxon>
        <taxon>Alteromonas/Salinimonas group</taxon>
        <taxon>Alteromonas</taxon>
    </lineage>
</organism>
<feature type="domain" description="Response regulatory" evidence="8">
    <location>
        <begin position="609"/>
        <end position="725"/>
    </location>
</feature>
<evidence type="ECO:0000256" key="3">
    <source>
        <dbReference type="ARBA" id="ARBA00022553"/>
    </source>
</evidence>
<dbReference type="EMBL" id="JBHRSX010000096">
    <property type="protein sequence ID" value="MFC3203603.1"/>
    <property type="molecule type" value="Genomic_DNA"/>
</dbReference>
<dbReference type="RefSeq" id="WP_164464816.1">
    <property type="nucleotide sequence ID" value="NZ_JBHRSX010000096.1"/>
</dbReference>
<dbReference type="InterPro" id="IPR011006">
    <property type="entry name" value="CheY-like_superfamily"/>
</dbReference>
<dbReference type="Gene3D" id="3.40.50.2300">
    <property type="match status" value="1"/>
</dbReference>
<dbReference type="PRINTS" id="PR00344">
    <property type="entry name" value="BCTRLSENSOR"/>
</dbReference>
<dbReference type="SUPFAM" id="SSF52172">
    <property type="entry name" value="CheY-like"/>
    <property type="match status" value="1"/>
</dbReference>
<keyword evidence="3 5" id="KW-0597">Phosphoprotein</keyword>
<dbReference type="InterPro" id="IPR004358">
    <property type="entry name" value="Sig_transdc_His_kin-like_C"/>
</dbReference>
<dbReference type="SMART" id="SM00387">
    <property type="entry name" value="HATPase_c"/>
    <property type="match status" value="1"/>
</dbReference>
<evidence type="ECO:0000259" key="7">
    <source>
        <dbReference type="PROSITE" id="PS50109"/>
    </source>
</evidence>
<dbReference type="PANTHER" id="PTHR45339:SF1">
    <property type="entry name" value="HYBRID SIGNAL TRANSDUCTION HISTIDINE KINASE J"/>
    <property type="match status" value="1"/>
</dbReference>
<feature type="domain" description="Histidine kinase" evidence="7">
    <location>
        <begin position="366"/>
        <end position="587"/>
    </location>
</feature>
<evidence type="ECO:0000259" key="8">
    <source>
        <dbReference type="PROSITE" id="PS50110"/>
    </source>
</evidence>
<protein>
    <recommendedName>
        <fullName evidence="2">histidine kinase</fullName>
        <ecNumber evidence="2">2.7.13.3</ecNumber>
    </recommendedName>
</protein>
<keyword evidence="6" id="KW-0472">Membrane</keyword>
<dbReference type="CDD" id="cd17546">
    <property type="entry name" value="REC_hyHK_CKI1_RcsC-like"/>
    <property type="match status" value="1"/>
</dbReference>
<dbReference type="SUPFAM" id="SSF55874">
    <property type="entry name" value="ATPase domain of HSP90 chaperone/DNA topoisomerase II/histidine kinase"/>
    <property type="match status" value="1"/>
</dbReference>
<comment type="caution">
    <text evidence="9">The sequence shown here is derived from an EMBL/GenBank/DDBJ whole genome shotgun (WGS) entry which is preliminary data.</text>
</comment>
<dbReference type="InterPro" id="IPR036097">
    <property type="entry name" value="HisK_dim/P_sf"/>
</dbReference>